<evidence type="ECO:0000256" key="2">
    <source>
        <dbReference type="ARBA" id="ARBA00004496"/>
    </source>
</evidence>
<evidence type="ECO:0000256" key="3">
    <source>
        <dbReference type="ARBA" id="ARBA00004857"/>
    </source>
</evidence>
<comment type="caution">
    <text evidence="12">The sequence shown here is derived from an EMBL/GenBank/DDBJ whole genome shotgun (WGS) entry which is preliminary data.</text>
</comment>
<dbReference type="CDD" id="cd00955">
    <property type="entry name" value="Transaldolase_like"/>
    <property type="match status" value="1"/>
</dbReference>
<evidence type="ECO:0000256" key="1">
    <source>
        <dbReference type="ARBA" id="ARBA00003518"/>
    </source>
</evidence>
<dbReference type="HAMAP" id="MF_00493">
    <property type="entry name" value="Transaldolase_2"/>
    <property type="match status" value="1"/>
</dbReference>
<evidence type="ECO:0000256" key="9">
    <source>
        <dbReference type="ARBA" id="ARBA00023270"/>
    </source>
</evidence>
<name>A0ABT7Z6L6_9ACTN</name>
<evidence type="ECO:0000256" key="4">
    <source>
        <dbReference type="ARBA" id="ARBA00008426"/>
    </source>
</evidence>
<dbReference type="NCBIfam" id="NF002881">
    <property type="entry name" value="PRK03343.1"/>
    <property type="match status" value="1"/>
</dbReference>
<evidence type="ECO:0000313" key="12">
    <source>
        <dbReference type="EMBL" id="MDN3295145.1"/>
    </source>
</evidence>
<comment type="subcellular location">
    <subcellularLocation>
        <location evidence="2 11">Cytoplasm</location>
    </subcellularLocation>
</comment>
<keyword evidence="9 11" id="KW-0704">Schiff base</keyword>
<evidence type="ECO:0000256" key="7">
    <source>
        <dbReference type="ARBA" id="ARBA00022679"/>
    </source>
</evidence>
<evidence type="ECO:0000256" key="5">
    <source>
        <dbReference type="ARBA" id="ARBA00013151"/>
    </source>
</evidence>
<gene>
    <name evidence="11 12" type="primary">tal</name>
    <name evidence="12" type="ORF">QWM81_13980</name>
</gene>
<protein>
    <recommendedName>
        <fullName evidence="5 11">Transaldolase</fullName>
        <ecNumber evidence="5 11">2.2.1.2</ecNumber>
    </recommendedName>
</protein>
<reference evidence="12" key="1">
    <citation type="submission" date="2023-06" db="EMBL/GenBank/DDBJ databases">
        <title>WGS-Sequencing of Streptomyces ficellus isolate 21 collected from sand in Gara Djebilet Iron Mine in Algeria.</title>
        <authorList>
            <person name="Zegers G.P."/>
            <person name="Gomez A."/>
            <person name="Gueddou A."/>
            <person name="Zahara A.F."/>
            <person name="Worth M."/>
            <person name="Sevigny J.L."/>
            <person name="Tisa L."/>
        </authorList>
    </citation>
    <scope>NUCLEOTIDE SEQUENCE</scope>
    <source>
        <strain evidence="12">AS11</strain>
    </source>
</reference>
<keyword evidence="7 11" id="KW-0808">Transferase</keyword>
<dbReference type="PANTHER" id="PTHR10683">
    <property type="entry name" value="TRANSALDOLASE"/>
    <property type="match status" value="1"/>
</dbReference>
<evidence type="ECO:0000313" key="13">
    <source>
        <dbReference type="Proteomes" id="UP001174050"/>
    </source>
</evidence>
<comment type="function">
    <text evidence="1 11">Transaldolase is important for the balance of metabolites in the pentose-phosphate pathway.</text>
</comment>
<dbReference type="SUPFAM" id="SSF51569">
    <property type="entry name" value="Aldolase"/>
    <property type="match status" value="1"/>
</dbReference>
<dbReference type="EMBL" id="JAUEPL010000017">
    <property type="protein sequence ID" value="MDN3295145.1"/>
    <property type="molecule type" value="Genomic_DNA"/>
</dbReference>
<evidence type="ECO:0000256" key="11">
    <source>
        <dbReference type="HAMAP-Rule" id="MF_00493"/>
    </source>
</evidence>
<comment type="pathway">
    <text evidence="3 11">Carbohydrate degradation; pentose phosphate pathway; D-glyceraldehyde 3-phosphate and beta-D-fructose 6-phosphate from D-ribose 5-phosphate and D-xylulose 5-phosphate (non-oxidative stage): step 2/3.</text>
</comment>
<proteinExistence type="inferred from homology"/>
<dbReference type="NCBIfam" id="TIGR00876">
    <property type="entry name" value="tal_mycobact"/>
    <property type="match status" value="1"/>
</dbReference>
<dbReference type="PANTHER" id="PTHR10683:SF31">
    <property type="entry name" value="TRANSALDOLASE"/>
    <property type="match status" value="1"/>
</dbReference>
<dbReference type="GO" id="GO:0004801">
    <property type="term" value="F:transaldolase activity"/>
    <property type="evidence" value="ECO:0007669"/>
    <property type="project" value="UniProtKB-EC"/>
</dbReference>
<evidence type="ECO:0000256" key="8">
    <source>
        <dbReference type="ARBA" id="ARBA00023126"/>
    </source>
</evidence>
<keyword evidence="13" id="KW-1185">Reference proteome</keyword>
<feature type="active site" description="Schiff-base intermediate with substrate" evidence="11">
    <location>
        <position position="140"/>
    </location>
</feature>
<evidence type="ECO:0000256" key="10">
    <source>
        <dbReference type="ARBA" id="ARBA00048810"/>
    </source>
</evidence>
<dbReference type="RefSeq" id="WP_290112201.1">
    <property type="nucleotide sequence ID" value="NZ_JAUEPL010000017.1"/>
</dbReference>
<dbReference type="PIRSF" id="PIRSF036915">
    <property type="entry name" value="Trnald_Bac_Plnt"/>
    <property type="match status" value="1"/>
</dbReference>
<dbReference type="InterPro" id="IPR004732">
    <property type="entry name" value="Transaldolase_2"/>
</dbReference>
<comment type="catalytic activity">
    <reaction evidence="10 11">
        <text>D-sedoheptulose 7-phosphate + D-glyceraldehyde 3-phosphate = D-erythrose 4-phosphate + beta-D-fructose 6-phosphate</text>
        <dbReference type="Rhea" id="RHEA:17053"/>
        <dbReference type="ChEBI" id="CHEBI:16897"/>
        <dbReference type="ChEBI" id="CHEBI:57483"/>
        <dbReference type="ChEBI" id="CHEBI:57634"/>
        <dbReference type="ChEBI" id="CHEBI:59776"/>
        <dbReference type="EC" id="2.2.1.2"/>
    </reaction>
</comment>
<dbReference type="Proteomes" id="UP001174050">
    <property type="component" value="Unassembled WGS sequence"/>
</dbReference>
<keyword evidence="6 11" id="KW-0963">Cytoplasm</keyword>
<evidence type="ECO:0000256" key="6">
    <source>
        <dbReference type="ARBA" id="ARBA00022490"/>
    </source>
</evidence>
<dbReference type="EC" id="2.2.1.2" evidence="5 11"/>
<dbReference type="InterPro" id="IPR013785">
    <property type="entry name" value="Aldolase_TIM"/>
</dbReference>
<sequence>MTDALKRLSDEGVAIWLDDLSRKRITSGNLAELIDQQHVVGVTTNPSIFQKAISQGDGYDVQLSDLAAREVTVEEAIRMITTADVRDAADILRPVFDATQGQDGRVSIEVDPRLAHNTKATVAEAKQLAWLVDRPNTLIKIPATEAGLPAITETIGLGISVNVTLIFSLERYRKVMDAYLAGLEKAKERGLDLSKIHSVASFFVSRVDTEIDKRLDSIGTDEAKALRGKAALANARLAYEAYEEVFGSVDESTPSGERWAALDRAQANKQRPLWASTGVKDPAYKDTMYVDELVAPGTVNTMPEATLEAVADHGSITGNTIAGTYDQARADLAALEKLGISYDDVVRLLEDEGVDKFEASWNDLLKSTEAELKRLAPSEA</sequence>
<dbReference type="Gene3D" id="3.20.20.70">
    <property type="entry name" value="Aldolase class I"/>
    <property type="match status" value="1"/>
</dbReference>
<comment type="similarity">
    <text evidence="4 11">Belongs to the transaldolase family. Type 2 subfamily.</text>
</comment>
<keyword evidence="8 11" id="KW-0570">Pentose shunt</keyword>
<dbReference type="Pfam" id="PF00923">
    <property type="entry name" value="TAL_FSA"/>
    <property type="match status" value="1"/>
</dbReference>
<accession>A0ABT7Z6L6</accession>
<dbReference type="InterPro" id="IPR018225">
    <property type="entry name" value="Transaldolase_AS"/>
</dbReference>
<organism evidence="12 13">
    <name type="scientific">Streptomyces ficellus</name>
    <dbReference type="NCBI Taxonomy" id="1977088"/>
    <lineage>
        <taxon>Bacteria</taxon>
        <taxon>Bacillati</taxon>
        <taxon>Actinomycetota</taxon>
        <taxon>Actinomycetes</taxon>
        <taxon>Kitasatosporales</taxon>
        <taxon>Streptomycetaceae</taxon>
        <taxon>Streptomyces</taxon>
    </lineage>
</organism>
<dbReference type="PROSITE" id="PS01054">
    <property type="entry name" value="TRANSALDOLASE_1"/>
    <property type="match status" value="1"/>
</dbReference>
<dbReference type="InterPro" id="IPR001585">
    <property type="entry name" value="TAL/FSA"/>
</dbReference>